<dbReference type="PANTHER" id="PTHR46696:SF1">
    <property type="entry name" value="CYTOCHROME P450 YJIB-RELATED"/>
    <property type="match status" value="1"/>
</dbReference>
<keyword evidence="3" id="KW-1185">Reference proteome</keyword>
<protein>
    <submittedName>
        <fullName evidence="2">Cytochrome P450</fullName>
    </submittedName>
</protein>
<dbReference type="SUPFAM" id="SSF48264">
    <property type="entry name" value="Cytochrome P450"/>
    <property type="match status" value="1"/>
</dbReference>
<dbReference type="EMBL" id="JAVDRF010000011">
    <property type="protein sequence ID" value="MDR6538528.1"/>
    <property type="molecule type" value="Genomic_DNA"/>
</dbReference>
<dbReference type="PRINTS" id="PR00359">
    <property type="entry name" value="BP450"/>
</dbReference>
<proteinExistence type="inferred from homology"/>
<comment type="similarity">
    <text evidence="1">Belongs to the cytochrome P450 family.</text>
</comment>
<dbReference type="InterPro" id="IPR001128">
    <property type="entry name" value="Cyt_P450"/>
</dbReference>
<dbReference type="Proteomes" id="UP001184230">
    <property type="component" value="Unassembled WGS sequence"/>
</dbReference>
<gene>
    <name evidence="2" type="ORF">J2739_004321</name>
</gene>
<dbReference type="PANTHER" id="PTHR46696">
    <property type="entry name" value="P450, PUTATIVE (EUROFUNG)-RELATED"/>
    <property type="match status" value="1"/>
</dbReference>
<reference evidence="2 3" key="1">
    <citation type="submission" date="2023-07" db="EMBL/GenBank/DDBJ databases">
        <title>Sorghum-associated microbial communities from plants grown in Nebraska, USA.</title>
        <authorList>
            <person name="Schachtman D."/>
        </authorList>
    </citation>
    <scope>NUCLEOTIDE SEQUENCE [LARGE SCALE GENOMIC DNA]</scope>
    <source>
        <strain evidence="2 3">DS1781</strain>
    </source>
</reference>
<dbReference type="Gene3D" id="1.10.630.10">
    <property type="entry name" value="Cytochrome P450"/>
    <property type="match status" value="1"/>
</dbReference>
<accession>A0ABU1NJI1</accession>
<evidence type="ECO:0000256" key="1">
    <source>
        <dbReference type="ARBA" id="ARBA00010617"/>
    </source>
</evidence>
<dbReference type="Pfam" id="PF00067">
    <property type="entry name" value="p450"/>
    <property type="match status" value="1"/>
</dbReference>
<sequence length="405" mass="44543">MTTAAEANALRDAPVLDIDPYSIEVLRDPYPFHEALREAGPVAFIKAHGVYAVGRHAEAKTVLSDHARFTNAGGIGIQDIRKPGDFRIPSRLLEADPPDHTKIRTVVTRLLSPLVIRKWKEGFDRKAEALVDHLLEQREFDGVQDCAERFILEAFPAAVGVRLPRTETLAIGEMRFNQSGPRNALYERAIEAAQPYLAWFEESVSRQGVMPDSIAELLFRAEDAGELDEGIASNVVRSFVGGGTDSTIAGIGFTLHQLAKNPAQWQRVRSEPAKVKAAFEEGIRHETPFQVTYRTTRGATELSGVRLDADTKIGVFMGAANRDPRHFADADRFDVDRPALAGNHLALGSGIHACIGQMLARQESEALIGALARRVVGMELTAPATYRPINQMRTLDKLPMRIVPA</sequence>
<evidence type="ECO:0000313" key="2">
    <source>
        <dbReference type="EMBL" id="MDR6538528.1"/>
    </source>
</evidence>
<dbReference type="InterPro" id="IPR036396">
    <property type="entry name" value="Cyt_P450_sf"/>
</dbReference>
<evidence type="ECO:0000313" key="3">
    <source>
        <dbReference type="Proteomes" id="UP001184230"/>
    </source>
</evidence>
<organism evidence="2 3">
    <name type="scientific">Variovorax soli</name>
    <dbReference type="NCBI Taxonomy" id="376815"/>
    <lineage>
        <taxon>Bacteria</taxon>
        <taxon>Pseudomonadati</taxon>
        <taxon>Pseudomonadota</taxon>
        <taxon>Betaproteobacteria</taxon>
        <taxon>Burkholderiales</taxon>
        <taxon>Comamonadaceae</taxon>
        <taxon>Variovorax</taxon>
    </lineage>
</organism>
<dbReference type="InterPro" id="IPR002397">
    <property type="entry name" value="Cyt_P450_B"/>
</dbReference>
<comment type="caution">
    <text evidence="2">The sequence shown here is derived from an EMBL/GenBank/DDBJ whole genome shotgun (WGS) entry which is preliminary data.</text>
</comment>
<name>A0ABU1NJI1_9BURK</name>
<dbReference type="RefSeq" id="WP_309905405.1">
    <property type="nucleotide sequence ID" value="NZ_JAVDRF010000011.1"/>
</dbReference>